<proteinExistence type="predicted"/>
<gene>
    <name evidence="1" type="ORF">ETU09_00065</name>
</gene>
<dbReference type="EMBL" id="SELH01000007">
    <property type="protein sequence ID" value="TWP31171.1"/>
    <property type="molecule type" value="Genomic_DNA"/>
</dbReference>
<dbReference type="Pfam" id="PF05954">
    <property type="entry name" value="Phage_GPD"/>
    <property type="match status" value="1"/>
</dbReference>
<protein>
    <submittedName>
        <fullName evidence="1">Uncharacterized protein</fullName>
    </submittedName>
</protein>
<dbReference type="Gene3D" id="4.10.220.110">
    <property type="match status" value="1"/>
</dbReference>
<reference evidence="1 2" key="1">
    <citation type="submission" date="2019-02" db="EMBL/GenBank/DDBJ databases">
        <title>Apibacter muscae sp. nov.: a novel member of the house fly microbiota.</title>
        <authorList>
            <person name="Park R."/>
        </authorList>
    </citation>
    <scope>NUCLEOTIDE SEQUENCE [LARGE SCALE GENOMIC DNA]</scope>
    <source>
        <strain evidence="1 2">AL1</strain>
    </source>
</reference>
<accession>A0A563DMM3</accession>
<evidence type="ECO:0000313" key="2">
    <source>
        <dbReference type="Proteomes" id="UP000319499"/>
    </source>
</evidence>
<dbReference type="Gene3D" id="3.55.50.10">
    <property type="entry name" value="Baseplate protein-like domains"/>
    <property type="match status" value="1"/>
</dbReference>
<keyword evidence="2" id="KW-1185">Reference proteome</keyword>
<dbReference type="Proteomes" id="UP000319499">
    <property type="component" value="Unassembled WGS sequence"/>
</dbReference>
<organism evidence="1 2">
    <name type="scientific">Apibacter muscae</name>
    <dbReference type="NCBI Taxonomy" id="2509004"/>
    <lineage>
        <taxon>Bacteria</taxon>
        <taxon>Pseudomonadati</taxon>
        <taxon>Bacteroidota</taxon>
        <taxon>Flavobacteriia</taxon>
        <taxon>Flavobacteriales</taxon>
        <taxon>Weeksellaceae</taxon>
        <taxon>Apibacter</taxon>
    </lineage>
</organism>
<dbReference type="SUPFAM" id="SSF69279">
    <property type="entry name" value="Phage tail proteins"/>
    <property type="match status" value="1"/>
</dbReference>
<dbReference type="RefSeq" id="WP_146291045.1">
    <property type="nucleotide sequence ID" value="NZ_SELH01000007.1"/>
</dbReference>
<dbReference type="OrthoDB" id="7033094at2"/>
<evidence type="ECO:0000313" key="1">
    <source>
        <dbReference type="EMBL" id="TWP31171.1"/>
    </source>
</evidence>
<comment type="caution">
    <text evidence="1">The sequence shown here is derived from an EMBL/GenBank/DDBJ whole genome shotgun (WGS) entry which is preliminary data.</text>
</comment>
<feature type="non-terminal residue" evidence="1">
    <location>
        <position position="388"/>
    </location>
</feature>
<sequence length="388" mass="44543">MDHTNSPYVYHRKGNGDFSDTSAVVTLNGKEISLRNSIEVKISQEMLSHTTYHLICPSEAFGDKDAYPLSNSKQLLGSNLSIQFRKKGETIALYTGVVTRVNYKKKNKYPFIVIEAKSFSVLLDTQKRCRSYLNQSLKEILNKAFSEYSGDRVEFICEPNYSSLIPYTVSYNETIFAFMQRLAIRYGEYFFWNGSQLIFGRGNQRRTPIYEGQDYLEYEISTGVAPQHSIRENYYPSAASVQSLNSKTFAPSNSLYLVNPFLHHAVTEAKKIYPSSETSFYFDALSEDQDIEQQNKLKIQQSALENLVWVEAKTTQPGLRLGDIAKMLAHIPEIQTFESGKKVPIESYLIQKIEHTYDTHGYRNEFSAIPREQLIAPYWDENAYPRAD</sequence>
<name>A0A563DMM3_9FLAO</name>
<dbReference type="Gene3D" id="2.30.110.50">
    <property type="match status" value="1"/>
</dbReference>
<dbReference type="AlphaFoldDB" id="A0A563DMM3"/>